<feature type="compositionally biased region" description="Polar residues" evidence="1">
    <location>
        <begin position="1"/>
        <end position="18"/>
    </location>
</feature>
<evidence type="ECO:0000313" key="3">
    <source>
        <dbReference type="Proteomes" id="UP000265520"/>
    </source>
</evidence>
<comment type="caution">
    <text evidence="2">The sequence shown here is derived from an EMBL/GenBank/DDBJ whole genome shotgun (WGS) entry which is preliminary data.</text>
</comment>
<feature type="region of interest" description="Disordered" evidence="1">
    <location>
        <begin position="1"/>
        <end position="33"/>
    </location>
</feature>
<organism evidence="2 3">
    <name type="scientific">Trifolium medium</name>
    <dbReference type="NCBI Taxonomy" id="97028"/>
    <lineage>
        <taxon>Eukaryota</taxon>
        <taxon>Viridiplantae</taxon>
        <taxon>Streptophyta</taxon>
        <taxon>Embryophyta</taxon>
        <taxon>Tracheophyta</taxon>
        <taxon>Spermatophyta</taxon>
        <taxon>Magnoliopsida</taxon>
        <taxon>eudicotyledons</taxon>
        <taxon>Gunneridae</taxon>
        <taxon>Pentapetalae</taxon>
        <taxon>rosids</taxon>
        <taxon>fabids</taxon>
        <taxon>Fabales</taxon>
        <taxon>Fabaceae</taxon>
        <taxon>Papilionoideae</taxon>
        <taxon>50 kb inversion clade</taxon>
        <taxon>NPAAA clade</taxon>
        <taxon>Hologalegina</taxon>
        <taxon>IRL clade</taxon>
        <taxon>Trifolieae</taxon>
        <taxon>Trifolium</taxon>
    </lineage>
</organism>
<evidence type="ECO:0000313" key="2">
    <source>
        <dbReference type="EMBL" id="MCI97025.1"/>
    </source>
</evidence>
<name>A0A392WED6_9FABA</name>
<protein>
    <submittedName>
        <fullName evidence="2">Uncharacterized protein</fullName>
    </submittedName>
</protein>
<dbReference type="Proteomes" id="UP000265520">
    <property type="component" value="Unassembled WGS sequence"/>
</dbReference>
<feature type="non-terminal residue" evidence="2">
    <location>
        <position position="33"/>
    </location>
</feature>
<keyword evidence="3" id="KW-1185">Reference proteome</keyword>
<dbReference type="AlphaFoldDB" id="A0A392WED6"/>
<reference evidence="2 3" key="1">
    <citation type="journal article" date="2018" name="Front. Plant Sci.">
        <title>Red Clover (Trifolium pratense) and Zigzag Clover (T. medium) - A Picture of Genomic Similarities and Differences.</title>
        <authorList>
            <person name="Dluhosova J."/>
            <person name="Istvanek J."/>
            <person name="Nedelnik J."/>
            <person name="Repkova J."/>
        </authorList>
    </citation>
    <scope>NUCLEOTIDE SEQUENCE [LARGE SCALE GENOMIC DNA]</scope>
    <source>
        <strain evidence="3">cv. 10/8</strain>
        <tissue evidence="2">Leaf</tissue>
    </source>
</reference>
<feature type="compositionally biased region" description="Low complexity" evidence="1">
    <location>
        <begin position="19"/>
        <end position="33"/>
    </location>
</feature>
<proteinExistence type="predicted"/>
<dbReference type="EMBL" id="LXQA011430861">
    <property type="protein sequence ID" value="MCI97025.1"/>
    <property type="molecule type" value="Genomic_DNA"/>
</dbReference>
<evidence type="ECO:0000256" key="1">
    <source>
        <dbReference type="SAM" id="MobiDB-lite"/>
    </source>
</evidence>
<sequence>MLVNWQGQVQQGSVTQDPSATTATAVASTDQNQ</sequence>
<accession>A0A392WED6</accession>